<name>A0A9D9HQB4_9SPIR</name>
<evidence type="ECO:0000256" key="1">
    <source>
        <dbReference type="SAM" id="SignalP"/>
    </source>
</evidence>
<evidence type="ECO:0000313" key="3">
    <source>
        <dbReference type="Proteomes" id="UP000823638"/>
    </source>
</evidence>
<protein>
    <submittedName>
        <fullName evidence="2">Uncharacterized protein</fullName>
    </submittedName>
</protein>
<accession>A0A9D9HQB4</accession>
<dbReference type="PROSITE" id="PS51257">
    <property type="entry name" value="PROKAR_LIPOPROTEIN"/>
    <property type="match status" value="1"/>
</dbReference>
<gene>
    <name evidence="2" type="ORF">IAA81_07310</name>
</gene>
<reference evidence="2" key="1">
    <citation type="submission" date="2020-10" db="EMBL/GenBank/DDBJ databases">
        <authorList>
            <person name="Gilroy R."/>
        </authorList>
    </citation>
    <scope>NUCLEOTIDE SEQUENCE</scope>
    <source>
        <strain evidence="2">10532</strain>
    </source>
</reference>
<evidence type="ECO:0000313" key="2">
    <source>
        <dbReference type="EMBL" id="MBO8458020.1"/>
    </source>
</evidence>
<reference evidence="2" key="2">
    <citation type="journal article" date="2021" name="PeerJ">
        <title>Extensive microbial diversity within the chicken gut microbiome revealed by metagenomics and culture.</title>
        <authorList>
            <person name="Gilroy R."/>
            <person name="Ravi A."/>
            <person name="Getino M."/>
            <person name="Pursley I."/>
            <person name="Horton D.L."/>
            <person name="Alikhan N.F."/>
            <person name="Baker D."/>
            <person name="Gharbi K."/>
            <person name="Hall N."/>
            <person name="Watson M."/>
            <person name="Adriaenssens E.M."/>
            <person name="Foster-Nyarko E."/>
            <person name="Jarju S."/>
            <person name="Secka A."/>
            <person name="Antonio M."/>
            <person name="Oren A."/>
            <person name="Chaudhuri R.R."/>
            <person name="La Ragione R."/>
            <person name="Hildebrand F."/>
            <person name="Pallen M.J."/>
        </authorList>
    </citation>
    <scope>NUCLEOTIDE SEQUENCE</scope>
    <source>
        <strain evidence="2">10532</strain>
    </source>
</reference>
<dbReference type="AlphaFoldDB" id="A0A9D9HQB4"/>
<dbReference type="Proteomes" id="UP000823638">
    <property type="component" value="Unassembled WGS sequence"/>
</dbReference>
<feature type="chain" id="PRO_5039249462" evidence="1">
    <location>
        <begin position="23"/>
        <end position="68"/>
    </location>
</feature>
<feature type="non-terminal residue" evidence="2">
    <location>
        <position position="68"/>
    </location>
</feature>
<keyword evidence="1" id="KW-0732">Signal</keyword>
<sequence>MAKRFFLFFVTIGLICSLAGLSACKSPSSPSGGNPQPVRYTVVFMNGETKVADRSFTANSVIDWSDIN</sequence>
<organism evidence="2 3">
    <name type="scientific">Candidatus Gallitreponema excrementavium</name>
    <dbReference type="NCBI Taxonomy" id="2840840"/>
    <lineage>
        <taxon>Bacteria</taxon>
        <taxon>Pseudomonadati</taxon>
        <taxon>Spirochaetota</taxon>
        <taxon>Spirochaetia</taxon>
        <taxon>Spirochaetales</taxon>
        <taxon>Candidatus Gallitreponema</taxon>
    </lineage>
</organism>
<feature type="signal peptide" evidence="1">
    <location>
        <begin position="1"/>
        <end position="22"/>
    </location>
</feature>
<dbReference type="EMBL" id="JADIMM010000083">
    <property type="protein sequence ID" value="MBO8458020.1"/>
    <property type="molecule type" value="Genomic_DNA"/>
</dbReference>
<comment type="caution">
    <text evidence="2">The sequence shown here is derived from an EMBL/GenBank/DDBJ whole genome shotgun (WGS) entry which is preliminary data.</text>
</comment>
<proteinExistence type="predicted"/>